<feature type="domain" description="Bacterial bifunctional deaminase-reductase C-terminal" evidence="1">
    <location>
        <begin position="2"/>
        <end position="180"/>
    </location>
</feature>
<proteinExistence type="predicted"/>
<dbReference type="SUPFAM" id="SSF53597">
    <property type="entry name" value="Dihydrofolate reductase-like"/>
    <property type="match status" value="1"/>
</dbReference>
<dbReference type="Pfam" id="PF01872">
    <property type="entry name" value="RibD_C"/>
    <property type="match status" value="1"/>
</dbReference>
<evidence type="ECO:0000313" key="3">
    <source>
        <dbReference type="Proteomes" id="UP001597010"/>
    </source>
</evidence>
<dbReference type="Proteomes" id="UP001597010">
    <property type="component" value="Unassembled WGS sequence"/>
</dbReference>
<organism evidence="2 3">
    <name type="scientific">Mucilaginibacter litoreus</name>
    <dbReference type="NCBI Taxonomy" id="1048221"/>
    <lineage>
        <taxon>Bacteria</taxon>
        <taxon>Pseudomonadati</taxon>
        <taxon>Bacteroidota</taxon>
        <taxon>Sphingobacteriia</taxon>
        <taxon>Sphingobacteriales</taxon>
        <taxon>Sphingobacteriaceae</taxon>
        <taxon>Mucilaginibacter</taxon>
    </lineage>
</organism>
<dbReference type="PANTHER" id="PTHR38011">
    <property type="entry name" value="DIHYDROFOLATE REDUCTASE FAMILY PROTEIN (AFU_ORTHOLOGUE AFUA_8G06820)"/>
    <property type="match status" value="1"/>
</dbReference>
<sequence length="199" mass="22215">MRKITVLAFITLDGVMQAPGGTNEDTSNGFEYGGWTAPYGDDISGKVMEKQMQPADLLLGRKTFDIFESYWPQHAEHWPGVNDVTKYVLSNTRQTSDWENVAFLTSVEEIKALKNSEGREIKIWGSSNLVQLLLQHDLVDEFWLNIHPLFLGKGKKLFDDQAVPAAFELVESHVTPKGLIMANYKRAGKVETGNVGAAE</sequence>
<keyword evidence="3" id="KW-1185">Reference proteome</keyword>
<name>A0ABW3ASK8_9SPHI</name>
<dbReference type="InterPro" id="IPR024072">
    <property type="entry name" value="DHFR-like_dom_sf"/>
</dbReference>
<dbReference type="InterPro" id="IPR002734">
    <property type="entry name" value="RibDG_C"/>
</dbReference>
<gene>
    <name evidence="2" type="ORF">ACFQZX_09410</name>
</gene>
<dbReference type="RefSeq" id="WP_377114215.1">
    <property type="nucleotide sequence ID" value="NZ_JBHTHZ010000005.1"/>
</dbReference>
<evidence type="ECO:0000259" key="1">
    <source>
        <dbReference type="Pfam" id="PF01872"/>
    </source>
</evidence>
<dbReference type="InterPro" id="IPR050765">
    <property type="entry name" value="Riboflavin_Biosynth_HTPR"/>
</dbReference>
<dbReference type="PANTHER" id="PTHR38011:SF2">
    <property type="entry name" value="BIFUNCTIONAL DEAMINASE-REDUCTASE DOMAIN PROTEIN"/>
    <property type="match status" value="1"/>
</dbReference>
<dbReference type="EMBL" id="JBHTHZ010000005">
    <property type="protein sequence ID" value="MFD0793835.1"/>
    <property type="molecule type" value="Genomic_DNA"/>
</dbReference>
<reference evidence="3" key="1">
    <citation type="journal article" date="2019" name="Int. J. Syst. Evol. Microbiol.">
        <title>The Global Catalogue of Microorganisms (GCM) 10K type strain sequencing project: providing services to taxonomists for standard genome sequencing and annotation.</title>
        <authorList>
            <consortium name="The Broad Institute Genomics Platform"/>
            <consortium name="The Broad Institute Genome Sequencing Center for Infectious Disease"/>
            <person name="Wu L."/>
            <person name="Ma J."/>
        </authorList>
    </citation>
    <scope>NUCLEOTIDE SEQUENCE [LARGE SCALE GENOMIC DNA]</scope>
    <source>
        <strain evidence="3">CCUG 61484</strain>
    </source>
</reference>
<accession>A0ABW3ASK8</accession>
<protein>
    <submittedName>
        <fullName evidence="2">Dihydrofolate reductase family protein</fullName>
    </submittedName>
</protein>
<dbReference type="Gene3D" id="3.40.430.10">
    <property type="entry name" value="Dihydrofolate Reductase, subunit A"/>
    <property type="match status" value="1"/>
</dbReference>
<comment type="caution">
    <text evidence="2">The sequence shown here is derived from an EMBL/GenBank/DDBJ whole genome shotgun (WGS) entry which is preliminary data.</text>
</comment>
<evidence type="ECO:0000313" key="2">
    <source>
        <dbReference type="EMBL" id="MFD0793835.1"/>
    </source>
</evidence>